<feature type="non-terminal residue" evidence="1">
    <location>
        <position position="1"/>
    </location>
</feature>
<evidence type="ECO:0000313" key="1">
    <source>
        <dbReference type="EMBL" id="QQP37028.1"/>
    </source>
</evidence>
<accession>A0A7T8JVY4</accession>
<dbReference type="EMBL" id="CP045905">
    <property type="protein sequence ID" value="QQP37028.1"/>
    <property type="molecule type" value="Genomic_DNA"/>
</dbReference>
<organism evidence="1 2">
    <name type="scientific">Caligus rogercresseyi</name>
    <name type="common">Sea louse</name>
    <dbReference type="NCBI Taxonomy" id="217165"/>
    <lineage>
        <taxon>Eukaryota</taxon>
        <taxon>Metazoa</taxon>
        <taxon>Ecdysozoa</taxon>
        <taxon>Arthropoda</taxon>
        <taxon>Crustacea</taxon>
        <taxon>Multicrustacea</taxon>
        <taxon>Hexanauplia</taxon>
        <taxon>Copepoda</taxon>
        <taxon>Siphonostomatoida</taxon>
        <taxon>Caligidae</taxon>
        <taxon>Caligus</taxon>
    </lineage>
</organism>
<name>A0A7T8JVY4_CALRO</name>
<protein>
    <submittedName>
        <fullName evidence="1">Uncharacterized protein</fullName>
    </submittedName>
</protein>
<feature type="non-terminal residue" evidence="1">
    <location>
        <position position="66"/>
    </location>
</feature>
<evidence type="ECO:0000313" key="2">
    <source>
        <dbReference type="Proteomes" id="UP000595437"/>
    </source>
</evidence>
<keyword evidence="2" id="KW-1185">Reference proteome</keyword>
<sequence>DHHQADSVEVRLLLLKELEAAMDLLLAIAVDHQTPPEDEETLPVDPAHLRADQEDLRADLADLHLR</sequence>
<proteinExistence type="predicted"/>
<dbReference type="Proteomes" id="UP000595437">
    <property type="component" value="Chromosome 16"/>
</dbReference>
<gene>
    <name evidence="1" type="ORF">FKW44_022319</name>
</gene>
<dbReference type="AlphaFoldDB" id="A0A7T8JVY4"/>
<reference evidence="2" key="1">
    <citation type="submission" date="2021-01" db="EMBL/GenBank/DDBJ databases">
        <title>Caligus Genome Assembly.</title>
        <authorList>
            <person name="Gallardo-Escarate C."/>
        </authorList>
    </citation>
    <scope>NUCLEOTIDE SEQUENCE [LARGE SCALE GENOMIC DNA]</scope>
</reference>